<keyword evidence="2 5" id="KW-0285">Flavoprotein</keyword>
<feature type="domain" description="Nitroreductase" evidence="6">
    <location>
        <begin position="44"/>
        <end position="198"/>
    </location>
</feature>
<dbReference type="PIRSF" id="PIRSF005426">
    <property type="entry name" value="Frp"/>
    <property type="match status" value="1"/>
</dbReference>
<evidence type="ECO:0000256" key="2">
    <source>
        <dbReference type="ARBA" id="ARBA00022630"/>
    </source>
</evidence>
<dbReference type="Pfam" id="PF00881">
    <property type="entry name" value="Nitroreductase"/>
    <property type="match status" value="1"/>
</dbReference>
<dbReference type="InterPro" id="IPR029479">
    <property type="entry name" value="Nitroreductase"/>
</dbReference>
<evidence type="ECO:0000256" key="5">
    <source>
        <dbReference type="PIRNR" id="PIRNR005426"/>
    </source>
</evidence>
<dbReference type="SUPFAM" id="SSF55469">
    <property type="entry name" value="FMN-dependent nitroreductase-like"/>
    <property type="match status" value="1"/>
</dbReference>
<dbReference type="InterPro" id="IPR016446">
    <property type="entry name" value="Flavin_OxRdtase_Frp"/>
</dbReference>
<comment type="caution">
    <text evidence="7">The sequence shown here is derived from an EMBL/GenBank/DDBJ whole genome shotgun (WGS) entry which is preliminary data.</text>
</comment>
<name>A0A7W5Z2D3_9HYPH</name>
<keyword evidence="8" id="KW-1185">Reference proteome</keyword>
<dbReference type="InterPro" id="IPR000415">
    <property type="entry name" value="Nitroreductase-like"/>
</dbReference>
<evidence type="ECO:0000256" key="3">
    <source>
        <dbReference type="ARBA" id="ARBA00022643"/>
    </source>
</evidence>
<organism evidence="7 8">
    <name type="scientific">Pseudochelatococcus contaminans</name>
    <dbReference type="NCBI Taxonomy" id="1538103"/>
    <lineage>
        <taxon>Bacteria</taxon>
        <taxon>Pseudomonadati</taxon>
        <taxon>Pseudomonadota</taxon>
        <taxon>Alphaproteobacteria</taxon>
        <taxon>Hyphomicrobiales</taxon>
        <taxon>Chelatococcaceae</taxon>
        <taxon>Pseudochelatococcus</taxon>
    </lineage>
</organism>
<dbReference type="PANTHER" id="PTHR43425:SF2">
    <property type="entry name" value="OXYGEN-INSENSITIVE NADPH NITROREDUCTASE"/>
    <property type="match status" value="1"/>
</dbReference>
<reference evidence="7 8" key="1">
    <citation type="submission" date="2020-08" db="EMBL/GenBank/DDBJ databases">
        <title>Genomic Encyclopedia of Type Strains, Phase IV (KMG-IV): sequencing the most valuable type-strain genomes for metagenomic binning, comparative biology and taxonomic classification.</title>
        <authorList>
            <person name="Goeker M."/>
        </authorList>
    </citation>
    <scope>NUCLEOTIDE SEQUENCE [LARGE SCALE GENOMIC DNA]</scope>
    <source>
        <strain evidence="7 8">DSM 28760</strain>
    </source>
</reference>
<dbReference type="CDD" id="cd02146">
    <property type="entry name" value="NfsA-like"/>
    <property type="match status" value="1"/>
</dbReference>
<sequence>MTTDAFATDQQLPADEVASLLADRYGEAQPEDILSNAVIGRLLSHRSVRAFTADALPKNLLETLVAAAQSASTSSNLQVWSVVAVEEPSHKAELATLAGDQDFIRQAPLFLIWLADLSRVHALGKAHGAAVEGTEYLESFVLGVVDAALAAQNAVVALESLGLGAVYVGAIRNHPQQVSERLKLPPSVFPVFGLAIGYPDPQKPAFVKPRLPQAAVLHRETYDASHQPAAVETYDKVFEAFWQGQGLSHPLWSQQVLSRLGQAAALKGRDRLAEVARALGFPLR</sequence>
<accession>A0A7W5Z2D3</accession>
<dbReference type="Gene3D" id="3.40.109.10">
    <property type="entry name" value="NADH Oxidase"/>
    <property type="match status" value="1"/>
</dbReference>
<evidence type="ECO:0000256" key="1">
    <source>
        <dbReference type="ARBA" id="ARBA00008366"/>
    </source>
</evidence>
<dbReference type="PANTHER" id="PTHR43425">
    <property type="entry name" value="OXYGEN-INSENSITIVE NADPH NITROREDUCTASE"/>
    <property type="match status" value="1"/>
</dbReference>
<comment type="similarity">
    <text evidence="1 5">Belongs to the flavin oxidoreductase frp family.</text>
</comment>
<keyword evidence="5" id="KW-0521">NADP</keyword>
<gene>
    <name evidence="7" type="ORF">FHS81_000629</name>
</gene>
<evidence type="ECO:0000313" key="7">
    <source>
        <dbReference type="EMBL" id="MBB3808575.1"/>
    </source>
</evidence>
<proteinExistence type="inferred from homology"/>
<evidence type="ECO:0000259" key="6">
    <source>
        <dbReference type="Pfam" id="PF00881"/>
    </source>
</evidence>
<dbReference type="GO" id="GO:0016491">
    <property type="term" value="F:oxidoreductase activity"/>
    <property type="evidence" value="ECO:0007669"/>
    <property type="project" value="UniProtKB-UniRule"/>
</dbReference>
<evidence type="ECO:0000256" key="4">
    <source>
        <dbReference type="ARBA" id="ARBA00023002"/>
    </source>
</evidence>
<dbReference type="AlphaFoldDB" id="A0A7W5Z2D3"/>
<dbReference type="EMBL" id="JACICC010000001">
    <property type="protein sequence ID" value="MBB3808575.1"/>
    <property type="molecule type" value="Genomic_DNA"/>
</dbReference>
<protein>
    <submittedName>
        <fullName evidence="7">Nitroreductase</fullName>
    </submittedName>
</protein>
<dbReference type="Proteomes" id="UP000537592">
    <property type="component" value="Unassembled WGS sequence"/>
</dbReference>
<keyword evidence="3 5" id="KW-0288">FMN</keyword>
<dbReference type="RefSeq" id="WP_183750553.1">
    <property type="nucleotide sequence ID" value="NZ_JACICC010000001.1"/>
</dbReference>
<keyword evidence="4 5" id="KW-0560">Oxidoreductase</keyword>
<evidence type="ECO:0000313" key="8">
    <source>
        <dbReference type="Proteomes" id="UP000537592"/>
    </source>
</evidence>